<dbReference type="OrthoDB" id="2637563at2759"/>
<evidence type="ECO:0000313" key="2">
    <source>
        <dbReference type="Proteomes" id="UP000714275"/>
    </source>
</evidence>
<accession>A0A9P7CYI6</accession>
<protein>
    <submittedName>
        <fullName evidence="1">Uncharacterized protein</fullName>
    </submittedName>
</protein>
<name>A0A9P7CYI6_9AGAM</name>
<gene>
    <name evidence="1" type="ORF">EV702DRAFT_1201881</name>
</gene>
<reference evidence="1" key="1">
    <citation type="journal article" date="2020" name="New Phytol.">
        <title>Comparative genomics reveals dynamic genome evolution in host specialist ectomycorrhizal fungi.</title>
        <authorList>
            <person name="Lofgren L.A."/>
            <person name="Nguyen N.H."/>
            <person name="Vilgalys R."/>
            <person name="Ruytinx J."/>
            <person name="Liao H.L."/>
            <person name="Branco S."/>
            <person name="Kuo A."/>
            <person name="LaButti K."/>
            <person name="Lipzen A."/>
            <person name="Andreopoulos W."/>
            <person name="Pangilinan J."/>
            <person name="Riley R."/>
            <person name="Hundley H."/>
            <person name="Na H."/>
            <person name="Barry K."/>
            <person name="Grigoriev I.V."/>
            <person name="Stajich J.E."/>
            <person name="Kennedy P.G."/>
        </authorList>
    </citation>
    <scope>NUCLEOTIDE SEQUENCE</scope>
    <source>
        <strain evidence="1">DOB743</strain>
    </source>
</reference>
<evidence type="ECO:0000313" key="1">
    <source>
        <dbReference type="EMBL" id="KAG1771566.1"/>
    </source>
</evidence>
<dbReference type="EMBL" id="JABBWD010000058">
    <property type="protein sequence ID" value="KAG1771566.1"/>
    <property type="molecule type" value="Genomic_DNA"/>
</dbReference>
<keyword evidence="2" id="KW-1185">Reference proteome</keyword>
<sequence>MTKVILVVPDPGRRKTRSQLQQHTYTDWVLTTLPHQEAEYLLGIVDLDGLIFAATSQQSRGKEVPEGQRMVHINEVLLMWHTIDMSPKSCLQACYMNFKTFAEIIHMRLDKLQVAMENFAAVWGGLDLTKNHREAPMLFRPPGSSRARGDVTLCCTFEKYVWALRRLEGVLPVWPGTLECRAASHDCNTIDLLDSIALDITKSHRPMTQLITPGEMPGARGYQPVVVKREASASRHLAKYPLNKKILSTDTEKHGEYRLFTQPYVLEWDLALFCIFIHPGSSKLANPGSHVLAPSLREGGWSLKELGLLRKTNPDQCNFMIREGGTRAEIATADTEIQRFLVATLSVLVKGEEVMLGRANIKNSLQPSSLRVSARVDLSVITDPESRELHYFVTGISRGPGMMLYGSVDANTVRRYALEFAHPFECWIGPRDPRPQTMPST</sequence>
<comment type="caution">
    <text evidence="1">The sequence shown here is derived from an EMBL/GenBank/DDBJ whole genome shotgun (WGS) entry which is preliminary data.</text>
</comment>
<proteinExistence type="predicted"/>
<organism evidence="1 2">
    <name type="scientific">Suillus placidus</name>
    <dbReference type="NCBI Taxonomy" id="48579"/>
    <lineage>
        <taxon>Eukaryota</taxon>
        <taxon>Fungi</taxon>
        <taxon>Dikarya</taxon>
        <taxon>Basidiomycota</taxon>
        <taxon>Agaricomycotina</taxon>
        <taxon>Agaricomycetes</taxon>
        <taxon>Agaricomycetidae</taxon>
        <taxon>Boletales</taxon>
        <taxon>Suillineae</taxon>
        <taxon>Suillaceae</taxon>
        <taxon>Suillus</taxon>
    </lineage>
</organism>
<dbReference type="Proteomes" id="UP000714275">
    <property type="component" value="Unassembled WGS sequence"/>
</dbReference>
<dbReference type="AlphaFoldDB" id="A0A9P7CYI6"/>